<accession>A0A9P1H374</accession>
<sequence>MPVAIVTGSSQGIGRAIALRLADDGNDIVINDMESQRENLNTLATEIEQKKRRALIVVGDVSREQDVDHLLEQTISTFGELNIMIANAGIIVMKDLQSITVEEFDRVQAVNVRGVFLCYQKAAKQMIKQGKGGRIVGACSISGYRPEPSALAYGVSKWAVRGLTQASAIELGPHGINVNAYCPGMVKTSMWDQIDESITDKYGVPRGTAWQRGVQERPAMKKPSTPEDIAGCVSFLVGKDSHLITGQSVIIDGGIHFS</sequence>
<evidence type="ECO:0000313" key="5">
    <source>
        <dbReference type="Proteomes" id="UP000838763"/>
    </source>
</evidence>
<evidence type="ECO:0000256" key="1">
    <source>
        <dbReference type="ARBA" id="ARBA00006484"/>
    </source>
</evidence>
<evidence type="ECO:0008006" key="6">
    <source>
        <dbReference type="Google" id="ProtNLM"/>
    </source>
</evidence>
<dbReference type="PRINTS" id="PR00080">
    <property type="entry name" value="SDRFAMILY"/>
</dbReference>
<dbReference type="AlphaFoldDB" id="A0A9P1H374"/>
<dbReference type="Pfam" id="PF00106">
    <property type="entry name" value="adh_short"/>
    <property type="match status" value="1"/>
</dbReference>
<comment type="similarity">
    <text evidence="1 3">Belongs to the short-chain dehydrogenases/reductases (SDR) family.</text>
</comment>
<dbReference type="PANTHER" id="PTHR42760">
    <property type="entry name" value="SHORT-CHAIN DEHYDROGENASES/REDUCTASES FAMILY MEMBER"/>
    <property type="match status" value="1"/>
</dbReference>
<dbReference type="FunFam" id="3.40.50.720:FF:000084">
    <property type="entry name" value="Short-chain dehydrogenase reductase"/>
    <property type="match status" value="1"/>
</dbReference>
<dbReference type="PANTHER" id="PTHR42760:SF121">
    <property type="entry name" value="3-OXOACYL-(ACYL-CARRIER-PROTEIN) REDUCTASE"/>
    <property type="match status" value="1"/>
</dbReference>
<dbReference type="GO" id="GO:0048038">
    <property type="term" value="F:quinone binding"/>
    <property type="evidence" value="ECO:0007669"/>
    <property type="project" value="TreeGrafter"/>
</dbReference>
<name>A0A9P1H374_9PEZI</name>
<keyword evidence="5" id="KW-1185">Reference proteome</keyword>
<gene>
    <name evidence="4" type="ORF">PPNO1_LOCUS5488</name>
</gene>
<dbReference type="PRINTS" id="PR00081">
    <property type="entry name" value="GDHRDH"/>
</dbReference>
<protein>
    <recommendedName>
        <fullName evidence="6">Acetoin reductase family protein</fullName>
    </recommendedName>
</protein>
<dbReference type="Gene3D" id="3.40.50.720">
    <property type="entry name" value="NAD(P)-binding Rossmann-like Domain"/>
    <property type="match status" value="1"/>
</dbReference>
<proteinExistence type="inferred from homology"/>
<reference evidence="4" key="1">
    <citation type="submission" date="2022-11" db="EMBL/GenBank/DDBJ databases">
        <authorList>
            <person name="Scott C."/>
            <person name="Bruce N."/>
        </authorList>
    </citation>
    <scope>NUCLEOTIDE SEQUENCE</scope>
</reference>
<dbReference type="OrthoDB" id="47007at2759"/>
<dbReference type="Proteomes" id="UP000838763">
    <property type="component" value="Unassembled WGS sequence"/>
</dbReference>
<comment type="caution">
    <text evidence="4">The sequence shown here is derived from an EMBL/GenBank/DDBJ whole genome shotgun (WGS) entry which is preliminary data.</text>
</comment>
<evidence type="ECO:0000256" key="2">
    <source>
        <dbReference type="ARBA" id="ARBA00022857"/>
    </source>
</evidence>
<organism evidence="4 5">
    <name type="scientific">Parascedosporium putredinis</name>
    <dbReference type="NCBI Taxonomy" id="1442378"/>
    <lineage>
        <taxon>Eukaryota</taxon>
        <taxon>Fungi</taxon>
        <taxon>Dikarya</taxon>
        <taxon>Ascomycota</taxon>
        <taxon>Pezizomycotina</taxon>
        <taxon>Sordariomycetes</taxon>
        <taxon>Hypocreomycetidae</taxon>
        <taxon>Microascales</taxon>
        <taxon>Microascaceae</taxon>
        <taxon>Parascedosporium</taxon>
    </lineage>
</organism>
<dbReference type="GO" id="GO:0016616">
    <property type="term" value="F:oxidoreductase activity, acting on the CH-OH group of donors, NAD or NADP as acceptor"/>
    <property type="evidence" value="ECO:0007669"/>
    <property type="project" value="TreeGrafter"/>
</dbReference>
<dbReference type="InterPro" id="IPR002347">
    <property type="entry name" value="SDR_fam"/>
</dbReference>
<dbReference type="EMBL" id="CALLCH030000013">
    <property type="protein sequence ID" value="CAI4215812.1"/>
    <property type="molecule type" value="Genomic_DNA"/>
</dbReference>
<dbReference type="SUPFAM" id="SSF51735">
    <property type="entry name" value="NAD(P)-binding Rossmann-fold domains"/>
    <property type="match status" value="1"/>
</dbReference>
<keyword evidence="2" id="KW-0521">NADP</keyword>
<dbReference type="GO" id="GO:0006633">
    <property type="term" value="P:fatty acid biosynthetic process"/>
    <property type="evidence" value="ECO:0007669"/>
    <property type="project" value="TreeGrafter"/>
</dbReference>
<evidence type="ECO:0000256" key="3">
    <source>
        <dbReference type="RuleBase" id="RU000363"/>
    </source>
</evidence>
<dbReference type="InterPro" id="IPR036291">
    <property type="entry name" value="NAD(P)-bd_dom_sf"/>
</dbReference>
<evidence type="ECO:0000313" key="4">
    <source>
        <dbReference type="EMBL" id="CAI4215812.1"/>
    </source>
</evidence>